<evidence type="ECO:0000256" key="1">
    <source>
        <dbReference type="ARBA" id="ARBA00022679"/>
    </source>
</evidence>
<dbReference type="InterPro" id="IPR043130">
    <property type="entry name" value="CDP-OH_PTrfase_TM_dom"/>
</dbReference>
<accession>A0ABV3S886</accession>
<dbReference type="PROSITE" id="PS00379">
    <property type="entry name" value="CDP_ALCOHOL_P_TRANSF"/>
    <property type="match status" value="1"/>
</dbReference>
<keyword evidence="3" id="KW-0812">Transmembrane</keyword>
<evidence type="ECO:0000313" key="5">
    <source>
        <dbReference type="Proteomes" id="UP001556653"/>
    </source>
</evidence>
<comment type="caution">
    <text evidence="4">The sequence shown here is derived from an EMBL/GenBank/DDBJ whole genome shotgun (WGS) entry which is preliminary data.</text>
</comment>
<keyword evidence="3" id="KW-1133">Transmembrane helix</keyword>
<dbReference type="Proteomes" id="UP001556653">
    <property type="component" value="Unassembled WGS sequence"/>
</dbReference>
<feature type="transmembrane region" description="Helical" evidence="3">
    <location>
        <begin position="12"/>
        <end position="35"/>
    </location>
</feature>
<dbReference type="Pfam" id="PF01066">
    <property type="entry name" value="CDP-OH_P_transf"/>
    <property type="match status" value="1"/>
</dbReference>
<feature type="transmembrane region" description="Helical" evidence="3">
    <location>
        <begin position="72"/>
        <end position="92"/>
    </location>
</feature>
<feature type="transmembrane region" description="Helical" evidence="3">
    <location>
        <begin position="137"/>
        <end position="166"/>
    </location>
</feature>
<sequence>MVPRRAADIPWLILPDLLVAAIVLTAAAGGLRLSLDLPVGVLPLALLAYAAMAIMLWRLCGNRPLTPADRVTLGRGLLVMLLIGLLPAAGGLREEPVLPFALALTAVLLDGLDGFVARRLDCVTQAGARFDMELDAVLLLVLSVWIVQMGLAGPWVLGIGAWRYVFILAGRLRPELRRPLAPSQRRRVICGIQGVGLAFCLAPGVPMAWVPIVAAALLALLSYSFLVDAAASWQAGNR</sequence>
<name>A0ABV3S886_9GAMM</name>
<keyword evidence="5" id="KW-1185">Reference proteome</keyword>
<reference evidence="4 5" key="1">
    <citation type="submission" date="2024-02" db="EMBL/GenBank/DDBJ databases">
        <title>New especies of Spiribacter isolated from saline water.</title>
        <authorList>
            <person name="Leon M.J."/>
            <person name="De La Haba R."/>
            <person name="Sanchez-Porro C."/>
            <person name="Ventosa A."/>
        </authorList>
    </citation>
    <scope>NUCLEOTIDE SEQUENCE [LARGE SCALE GENOMIC DNA]</scope>
    <source>
        <strain evidence="5">ag22IC4-227</strain>
    </source>
</reference>
<protein>
    <submittedName>
        <fullName evidence="4">CDP-alcohol phosphatidyltransferase family protein</fullName>
    </submittedName>
</protein>
<dbReference type="InterPro" id="IPR000462">
    <property type="entry name" value="CDP-OH_P_trans"/>
</dbReference>
<evidence type="ECO:0000313" key="4">
    <source>
        <dbReference type="EMBL" id="MEX0385688.1"/>
    </source>
</evidence>
<dbReference type="InterPro" id="IPR048254">
    <property type="entry name" value="CDP_ALCOHOL_P_TRANSF_CS"/>
</dbReference>
<dbReference type="Gene3D" id="1.20.120.1760">
    <property type="match status" value="1"/>
</dbReference>
<keyword evidence="3" id="KW-0472">Membrane</keyword>
<dbReference type="RefSeq" id="WP_367966169.1">
    <property type="nucleotide sequence ID" value="NZ_JBAKFI010000003.1"/>
</dbReference>
<comment type="similarity">
    <text evidence="2">Belongs to the CDP-alcohol phosphatidyltransferase class-I family.</text>
</comment>
<proteinExistence type="inferred from homology"/>
<dbReference type="EMBL" id="JBAKFJ010000001">
    <property type="protein sequence ID" value="MEX0385688.1"/>
    <property type="molecule type" value="Genomic_DNA"/>
</dbReference>
<feature type="transmembrane region" description="Helical" evidence="3">
    <location>
        <begin position="41"/>
        <end position="60"/>
    </location>
</feature>
<feature type="transmembrane region" description="Helical" evidence="3">
    <location>
        <begin position="212"/>
        <end position="233"/>
    </location>
</feature>
<keyword evidence="1 2" id="KW-0808">Transferase</keyword>
<gene>
    <name evidence="4" type="ORF">V6X64_01590</name>
</gene>
<organism evidence="4 5">
    <name type="scientific">Spiribacter onubensis</name>
    <dbReference type="NCBI Taxonomy" id="3122420"/>
    <lineage>
        <taxon>Bacteria</taxon>
        <taxon>Pseudomonadati</taxon>
        <taxon>Pseudomonadota</taxon>
        <taxon>Gammaproteobacteria</taxon>
        <taxon>Chromatiales</taxon>
        <taxon>Ectothiorhodospiraceae</taxon>
        <taxon>Spiribacter</taxon>
    </lineage>
</organism>
<evidence type="ECO:0000256" key="2">
    <source>
        <dbReference type="RuleBase" id="RU003750"/>
    </source>
</evidence>
<evidence type="ECO:0000256" key="3">
    <source>
        <dbReference type="SAM" id="Phobius"/>
    </source>
</evidence>